<proteinExistence type="predicted"/>
<protein>
    <submittedName>
        <fullName evidence="2">Uncharacterized protein</fullName>
    </submittedName>
</protein>
<reference evidence="2 3" key="1">
    <citation type="submission" date="2018-06" db="EMBL/GenBank/DDBJ databases">
        <authorList>
            <consortium name="Pathogen Informatics"/>
            <person name="Doyle S."/>
        </authorList>
    </citation>
    <scope>NUCLEOTIDE SEQUENCE [LARGE SCALE GENOMIC DNA]</scope>
    <source>
        <strain evidence="2 3">NCTC11343</strain>
    </source>
</reference>
<gene>
    <name evidence="2" type="ORF">NCTC11343_00066</name>
</gene>
<evidence type="ECO:0000256" key="1">
    <source>
        <dbReference type="SAM" id="SignalP"/>
    </source>
</evidence>
<keyword evidence="1" id="KW-0732">Signal</keyword>
<evidence type="ECO:0000313" key="2">
    <source>
        <dbReference type="EMBL" id="SPZ83547.1"/>
    </source>
</evidence>
<evidence type="ECO:0000313" key="3">
    <source>
        <dbReference type="Proteomes" id="UP000251241"/>
    </source>
</evidence>
<dbReference type="EMBL" id="UAUU01000002">
    <property type="protein sequence ID" value="SPZ83547.1"/>
    <property type="molecule type" value="Genomic_DNA"/>
</dbReference>
<name>A0A2X2IMS8_SPHMU</name>
<feature type="chain" id="PRO_5016066600" evidence="1">
    <location>
        <begin position="19"/>
        <end position="60"/>
    </location>
</feature>
<dbReference type="Proteomes" id="UP000251241">
    <property type="component" value="Unassembled WGS sequence"/>
</dbReference>
<sequence>MRYLIVLLLGWFTCYSVAAQNQAKGNSAGKDEKTYILVANKINTDFNYKLLDDLSSLFQL</sequence>
<dbReference type="AlphaFoldDB" id="A0A2X2IMS8"/>
<dbReference type="RefSeq" id="WP_112373468.1">
    <property type="nucleotide sequence ID" value="NZ_UAUU01000002.1"/>
</dbReference>
<organism evidence="2 3">
    <name type="scientific">Sphingobacterium multivorum</name>
    <dbReference type="NCBI Taxonomy" id="28454"/>
    <lineage>
        <taxon>Bacteria</taxon>
        <taxon>Pseudomonadati</taxon>
        <taxon>Bacteroidota</taxon>
        <taxon>Sphingobacteriia</taxon>
        <taxon>Sphingobacteriales</taxon>
        <taxon>Sphingobacteriaceae</taxon>
        <taxon>Sphingobacterium</taxon>
    </lineage>
</organism>
<accession>A0A2X2IMS8</accession>
<feature type="signal peptide" evidence="1">
    <location>
        <begin position="1"/>
        <end position="18"/>
    </location>
</feature>